<reference evidence="2" key="1">
    <citation type="submission" date="2023-03" db="EMBL/GenBank/DDBJ databases">
        <title>Massive genome expansion in bonnet fungi (Mycena s.s.) driven by repeated elements and novel gene families across ecological guilds.</title>
        <authorList>
            <consortium name="Lawrence Berkeley National Laboratory"/>
            <person name="Harder C.B."/>
            <person name="Miyauchi S."/>
            <person name="Viragh M."/>
            <person name="Kuo A."/>
            <person name="Thoen E."/>
            <person name="Andreopoulos B."/>
            <person name="Lu D."/>
            <person name="Skrede I."/>
            <person name="Drula E."/>
            <person name="Henrissat B."/>
            <person name="Morin E."/>
            <person name="Kohler A."/>
            <person name="Barry K."/>
            <person name="LaButti K."/>
            <person name="Morin E."/>
            <person name="Salamov A."/>
            <person name="Lipzen A."/>
            <person name="Mereny Z."/>
            <person name="Hegedus B."/>
            <person name="Baldrian P."/>
            <person name="Stursova M."/>
            <person name="Weitz H."/>
            <person name="Taylor A."/>
            <person name="Grigoriev I.V."/>
            <person name="Nagy L.G."/>
            <person name="Martin F."/>
            <person name="Kauserud H."/>
        </authorList>
    </citation>
    <scope>NUCLEOTIDE SEQUENCE</scope>
    <source>
        <strain evidence="2">CBHHK188m</strain>
    </source>
</reference>
<proteinExistence type="predicted"/>
<gene>
    <name evidence="2" type="ORF">DFH07DRAFT_952013</name>
</gene>
<dbReference type="Proteomes" id="UP001215280">
    <property type="component" value="Unassembled WGS sequence"/>
</dbReference>
<sequence length="130" mass="14413">MPGPRKPADDVPFWATKDDDEGPDGPIAGPSHSTTSTPSVGFDFDELEATSAEDSVAQQKVTFDKAVGPKVDELKERWPVNDCGMHIYTENKGFQWELTPIRFNIWAAHWVRGTATIDKAPASAQFDMKY</sequence>
<organism evidence="2 3">
    <name type="scientific">Mycena maculata</name>
    <dbReference type="NCBI Taxonomy" id="230809"/>
    <lineage>
        <taxon>Eukaryota</taxon>
        <taxon>Fungi</taxon>
        <taxon>Dikarya</taxon>
        <taxon>Basidiomycota</taxon>
        <taxon>Agaricomycotina</taxon>
        <taxon>Agaricomycetes</taxon>
        <taxon>Agaricomycetidae</taxon>
        <taxon>Agaricales</taxon>
        <taxon>Marasmiineae</taxon>
        <taxon>Mycenaceae</taxon>
        <taxon>Mycena</taxon>
    </lineage>
</organism>
<comment type="caution">
    <text evidence="2">The sequence shown here is derived from an EMBL/GenBank/DDBJ whole genome shotgun (WGS) entry which is preliminary data.</text>
</comment>
<evidence type="ECO:0000313" key="2">
    <source>
        <dbReference type="EMBL" id="KAJ7775619.1"/>
    </source>
</evidence>
<feature type="region of interest" description="Disordered" evidence="1">
    <location>
        <begin position="1"/>
        <end position="42"/>
    </location>
</feature>
<protein>
    <submittedName>
        <fullName evidence="2">Uncharacterized protein</fullName>
    </submittedName>
</protein>
<dbReference type="AlphaFoldDB" id="A0AAD7K2J8"/>
<keyword evidence="3" id="KW-1185">Reference proteome</keyword>
<dbReference type="EMBL" id="JARJLG010000014">
    <property type="protein sequence ID" value="KAJ7775619.1"/>
    <property type="molecule type" value="Genomic_DNA"/>
</dbReference>
<evidence type="ECO:0000313" key="3">
    <source>
        <dbReference type="Proteomes" id="UP001215280"/>
    </source>
</evidence>
<accession>A0AAD7K2J8</accession>
<name>A0AAD7K2J8_9AGAR</name>
<evidence type="ECO:0000256" key="1">
    <source>
        <dbReference type="SAM" id="MobiDB-lite"/>
    </source>
</evidence>